<reference evidence="1" key="1">
    <citation type="submission" date="2021-02" db="EMBL/GenBank/DDBJ databases">
        <title>First Annotated Genome of the Yellow-green Alga Tribonema minus.</title>
        <authorList>
            <person name="Mahan K.M."/>
        </authorList>
    </citation>
    <scope>NUCLEOTIDE SEQUENCE</scope>
    <source>
        <strain evidence="1">UTEX B ZZ1240</strain>
    </source>
</reference>
<dbReference type="EMBL" id="JAFCMP010000001">
    <property type="protein sequence ID" value="KAG5192886.1"/>
    <property type="molecule type" value="Genomic_DNA"/>
</dbReference>
<protein>
    <submittedName>
        <fullName evidence="1">Uncharacterized protein</fullName>
    </submittedName>
</protein>
<accession>A0A835ZHC7</accession>
<proteinExistence type="predicted"/>
<evidence type="ECO:0000313" key="1">
    <source>
        <dbReference type="EMBL" id="KAG5192886.1"/>
    </source>
</evidence>
<evidence type="ECO:0000313" key="2">
    <source>
        <dbReference type="Proteomes" id="UP000664859"/>
    </source>
</evidence>
<sequence length="175" mass="19343">MDHASKQQKVNDLLDAVSTRLDPEDVELLSSETVRSNMAARDLYYLKAIQRLTLDQLLNAGFTAGVAGALKTVFRNEVMDFASKRRKVNDLLDAASARLYLDDVELLSSETVRSDLAARDLYYFKAIQRLTFDQLIITGFTPGVAGARKTACRNEATPAVQSAFRQHHGVPIPGV</sequence>
<comment type="caution">
    <text evidence="1">The sequence shown here is derived from an EMBL/GenBank/DDBJ whole genome shotgun (WGS) entry which is preliminary data.</text>
</comment>
<name>A0A835ZHC7_9STRA</name>
<dbReference type="Proteomes" id="UP000664859">
    <property type="component" value="Unassembled WGS sequence"/>
</dbReference>
<keyword evidence="2" id="KW-1185">Reference proteome</keyword>
<dbReference type="AlphaFoldDB" id="A0A835ZHC7"/>
<organism evidence="1 2">
    <name type="scientific">Tribonema minus</name>
    <dbReference type="NCBI Taxonomy" id="303371"/>
    <lineage>
        <taxon>Eukaryota</taxon>
        <taxon>Sar</taxon>
        <taxon>Stramenopiles</taxon>
        <taxon>Ochrophyta</taxon>
        <taxon>PX clade</taxon>
        <taxon>Xanthophyceae</taxon>
        <taxon>Tribonematales</taxon>
        <taxon>Tribonemataceae</taxon>
        <taxon>Tribonema</taxon>
    </lineage>
</organism>
<gene>
    <name evidence="1" type="ORF">JKP88DRAFT_260798</name>
</gene>